<dbReference type="HOGENOM" id="CLU_006586_12_1_1"/>
<dbReference type="EC" id="3.1.1.-" evidence="4"/>
<sequence length="238" mass="26472">SEDCLYLNIFAPNTGTSNPNLYPVLVFIHGGGWIMGSSIQYPAMFLAERQVVVVTINYRLNALGFLSTGDVNAPGNYGLWDQLKALEFIKRNIKSFRGNPQKITIMGQSTGAASVGHHIVSPRSVDLFQRAIMLSGSDLSEWSTVKKVDSIKYAKALAYEIGCPVDDMERLVDCLRYYRTYNEIVNASMRVSLLVNGNIVGVDYAFLPDHPADIRLQGRHKHIKVICGIVEHEGSFFI</sequence>
<dbReference type="Pfam" id="PF00135">
    <property type="entry name" value="COesterase"/>
    <property type="match status" value="1"/>
</dbReference>
<evidence type="ECO:0000256" key="4">
    <source>
        <dbReference type="RuleBase" id="RU361235"/>
    </source>
</evidence>
<dbReference type="Gene3D" id="3.40.50.1820">
    <property type="entry name" value="alpha/beta hydrolase"/>
    <property type="match status" value="1"/>
</dbReference>
<gene>
    <name evidence="6" type="ORF">LOTGIDRAFT_73627</name>
</gene>
<dbReference type="PROSITE" id="PS00941">
    <property type="entry name" value="CARBOXYLESTERASE_B_2"/>
    <property type="match status" value="1"/>
</dbReference>
<dbReference type="STRING" id="225164.V3ZWI4"/>
<dbReference type="CTD" id="20252094"/>
<dbReference type="PROSITE" id="PS00122">
    <property type="entry name" value="CARBOXYLESTERASE_B_1"/>
    <property type="match status" value="1"/>
</dbReference>
<dbReference type="EMBL" id="KB203275">
    <property type="protein sequence ID" value="ESO85321.1"/>
    <property type="molecule type" value="Genomic_DNA"/>
</dbReference>
<evidence type="ECO:0000256" key="2">
    <source>
        <dbReference type="ARBA" id="ARBA00022729"/>
    </source>
</evidence>
<dbReference type="KEGG" id="lgi:LOTGIDRAFT_73627"/>
<organism evidence="6 7">
    <name type="scientific">Lottia gigantea</name>
    <name type="common">Giant owl limpet</name>
    <dbReference type="NCBI Taxonomy" id="225164"/>
    <lineage>
        <taxon>Eukaryota</taxon>
        <taxon>Metazoa</taxon>
        <taxon>Spiralia</taxon>
        <taxon>Lophotrochozoa</taxon>
        <taxon>Mollusca</taxon>
        <taxon>Gastropoda</taxon>
        <taxon>Patellogastropoda</taxon>
        <taxon>Lottioidea</taxon>
        <taxon>Lottiidae</taxon>
        <taxon>Lottia</taxon>
    </lineage>
</organism>
<keyword evidence="2" id="KW-0732">Signal</keyword>
<proteinExistence type="inferred from homology"/>
<dbReference type="InterPro" id="IPR029058">
    <property type="entry name" value="AB_hydrolase_fold"/>
</dbReference>
<feature type="non-terminal residue" evidence="6">
    <location>
        <position position="1"/>
    </location>
</feature>
<dbReference type="OrthoDB" id="6846267at2759"/>
<dbReference type="Proteomes" id="UP000030746">
    <property type="component" value="Unassembled WGS sequence"/>
</dbReference>
<keyword evidence="7" id="KW-1185">Reference proteome</keyword>
<dbReference type="GO" id="GO:0016787">
    <property type="term" value="F:hydrolase activity"/>
    <property type="evidence" value="ECO:0007669"/>
    <property type="project" value="UniProtKB-KW"/>
</dbReference>
<evidence type="ECO:0000259" key="5">
    <source>
        <dbReference type="Pfam" id="PF00135"/>
    </source>
</evidence>
<name>V3ZWI4_LOTGI</name>
<evidence type="ECO:0000256" key="1">
    <source>
        <dbReference type="ARBA" id="ARBA00005964"/>
    </source>
</evidence>
<dbReference type="AlphaFoldDB" id="V3ZWI4"/>
<keyword evidence="3 4" id="KW-0378">Hydrolase</keyword>
<dbReference type="InterPro" id="IPR019826">
    <property type="entry name" value="Carboxylesterase_B_AS"/>
</dbReference>
<protein>
    <recommendedName>
        <fullName evidence="4">Carboxylic ester hydrolase</fullName>
        <ecNumber evidence="4">3.1.1.-</ecNumber>
    </recommendedName>
</protein>
<evidence type="ECO:0000313" key="7">
    <source>
        <dbReference type="Proteomes" id="UP000030746"/>
    </source>
</evidence>
<dbReference type="RefSeq" id="XP_009063959.1">
    <property type="nucleotide sequence ID" value="XM_009065711.1"/>
</dbReference>
<feature type="non-terminal residue" evidence="6">
    <location>
        <position position="238"/>
    </location>
</feature>
<dbReference type="InterPro" id="IPR019819">
    <property type="entry name" value="Carboxylesterase_B_CS"/>
</dbReference>
<evidence type="ECO:0000313" key="6">
    <source>
        <dbReference type="EMBL" id="ESO85321.1"/>
    </source>
</evidence>
<reference evidence="6 7" key="1">
    <citation type="journal article" date="2013" name="Nature">
        <title>Insights into bilaterian evolution from three spiralian genomes.</title>
        <authorList>
            <person name="Simakov O."/>
            <person name="Marletaz F."/>
            <person name="Cho S.J."/>
            <person name="Edsinger-Gonzales E."/>
            <person name="Havlak P."/>
            <person name="Hellsten U."/>
            <person name="Kuo D.H."/>
            <person name="Larsson T."/>
            <person name="Lv J."/>
            <person name="Arendt D."/>
            <person name="Savage R."/>
            <person name="Osoegawa K."/>
            <person name="de Jong P."/>
            <person name="Grimwood J."/>
            <person name="Chapman J.A."/>
            <person name="Shapiro H."/>
            <person name="Aerts A."/>
            <person name="Otillar R.P."/>
            <person name="Terry A.Y."/>
            <person name="Boore J.L."/>
            <person name="Grigoriev I.V."/>
            <person name="Lindberg D.R."/>
            <person name="Seaver E.C."/>
            <person name="Weisblat D.A."/>
            <person name="Putnam N.H."/>
            <person name="Rokhsar D.S."/>
        </authorList>
    </citation>
    <scope>NUCLEOTIDE SEQUENCE [LARGE SCALE GENOMIC DNA]</scope>
</reference>
<dbReference type="SUPFAM" id="SSF53474">
    <property type="entry name" value="alpha/beta-Hydrolases"/>
    <property type="match status" value="1"/>
</dbReference>
<dbReference type="GeneID" id="20252094"/>
<dbReference type="InterPro" id="IPR002018">
    <property type="entry name" value="CarbesteraseB"/>
</dbReference>
<evidence type="ECO:0000256" key="3">
    <source>
        <dbReference type="ARBA" id="ARBA00022801"/>
    </source>
</evidence>
<dbReference type="OMA" id="PYVFRIP"/>
<dbReference type="PANTHER" id="PTHR43903">
    <property type="entry name" value="NEUROLIGIN"/>
    <property type="match status" value="1"/>
</dbReference>
<comment type="similarity">
    <text evidence="1 4">Belongs to the type-B carboxylesterase/lipase family.</text>
</comment>
<feature type="domain" description="Carboxylesterase type B" evidence="5">
    <location>
        <begin position="1"/>
        <end position="238"/>
    </location>
</feature>
<accession>V3ZWI4</accession>
<dbReference type="InterPro" id="IPR051093">
    <property type="entry name" value="Neuroligin/BSAL"/>
</dbReference>